<evidence type="ECO:0000256" key="1">
    <source>
        <dbReference type="SAM" id="SignalP"/>
    </source>
</evidence>
<accession>A0A1Y6BE21</accession>
<keyword evidence="1" id="KW-0732">Signal</keyword>
<dbReference type="EMBL" id="FWZT01000004">
    <property type="protein sequence ID" value="SMF04703.1"/>
    <property type="molecule type" value="Genomic_DNA"/>
</dbReference>
<organism evidence="2 3">
    <name type="scientific">Pseudobacteriovorax antillogorgiicola</name>
    <dbReference type="NCBI Taxonomy" id="1513793"/>
    <lineage>
        <taxon>Bacteria</taxon>
        <taxon>Pseudomonadati</taxon>
        <taxon>Bdellovibrionota</taxon>
        <taxon>Oligoflexia</taxon>
        <taxon>Oligoflexales</taxon>
        <taxon>Pseudobacteriovoracaceae</taxon>
        <taxon>Pseudobacteriovorax</taxon>
    </lineage>
</organism>
<feature type="chain" id="PRO_5012576881" description="Beta/Gamma crystallin" evidence="1">
    <location>
        <begin position="20"/>
        <end position="144"/>
    </location>
</feature>
<sequence length="144" mass="16327">MRYLATILAMGMLSSAAMADVEKTFYSSDEQTIAYSGPFDGKGIAWFQRDFCRDQGFEKAVDSKSEFQDFELVFEYITCSRSALTETFTSDDGRAILYFGPSDGLGLSRFEDRFCQSKGYQTGVDRDYTRYLDVVVFHSLTCSE</sequence>
<evidence type="ECO:0008006" key="4">
    <source>
        <dbReference type="Google" id="ProtNLM"/>
    </source>
</evidence>
<dbReference type="RefSeq" id="WP_132317037.1">
    <property type="nucleotide sequence ID" value="NZ_FWZT01000004.1"/>
</dbReference>
<proteinExistence type="predicted"/>
<name>A0A1Y6BE21_9BACT</name>
<gene>
    <name evidence="2" type="ORF">SAMN06296036_10413</name>
</gene>
<evidence type="ECO:0000313" key="3">
    <source>
        <dbReference type="Proteomes" id="UP000192907"/>
    </source>
</evidence>
<dbReference type="Proteomes" id="UP000192907">
    <property type="component" value="Unassembled WGS sequence"/>
</dbReference>
<evidence type="ECO:0000313" key="2">
    <source>
        <dbReference type="EMBL" id="SMF04703.1"/>
    </source>
</evidence>
<keyword evidence="3" id="KW-1185">Reference proteome</keyword>
<dbReference type="AlphaFoldDB" id="A0A1Y6BE21"/>
<feature type="signal peptide" evidence="1">
    <location>
        <begin position="1"/>
        <end position="19"/>
    </location>
</feature>
<protein>
    <recommendedName>
        <fullName evidence="4">Beta/Gamma crystallin</fullName>
    </recommendedName>
</protein>
<reference evidence="3" key="1">
    <citation type="submission" date="2017-04" db="EMBL/GenBank/DDBJ databases">
        <authorList>
            <person name="Varghese N."/>
            <person name="Submissions S."/>
        </authorList>
    </citation>
    <scope>NUCLEOTIDE SEQUENCE [LARGE SCALE GENOMIC DNA]</scope>
    <source>
        <strain evidence="3">RKEM611</strain>
    </source>
</reference>